<feature type="transmembrane region" description="Helical" evidence="5">
    <location>
        <begin position="6"/>
        <end position="23"/>
    </location>
</feature>
<dbReference type="OrthoDB" id="148083at2157"/>
<dbReference type="GO" id="GO:0006508">
    <property type="term" value="P:proteolysis"/>
    <property type="evidence" value="ECO:0007669"/>
    <property type="project" value="UniProtKB-KW"/>
</dbReference>
<proteinExistence type="predicted"/>
<protein>
    <submittedName>
        <fullName evidence="7">Membrane-bound serine protease (ClpP class)</fullName>
    </submittedName>
</protein>
<dbReference type="Gene3D" id="2.40.50.140">
    <property type="entry name" value="Nucleic acid-binding proteins"/>
    <property type="match status" value="1"/>
</dbReference>
<keyword evidence="8" id="KW-1185">Reference proteome</keyword>
<dbReference type="Proteomes" id="UP000010824">
    <property type="component" value="Chromosome"/>
</dbReference>
<dbReference type="GeneID" id="14310330"/>
<evidence type="ECO:0000256" key="3">
    <source>
        <dbReference type="ARBA" id="ARBA00022989"/>
    </source>
</evidence>
<reference evidence="8" key="1">
    <citation type="submission" date="2011-12" db="EMBL/GenBank/DDBJ databases">
        <title>Complete sequence of Methanoregula formicicum SMSP.</title>
        <authorList>
            <person name="Lucas S."/>
            <person name="Han J."/>
            <person name="Lapidus A."/>
            <person name="Cheng J.-F."/>
            <person name="Goodwin L."/>
            <person name="Pitluck S."/>
            <person name="Peters L."/>
            <person name="Ovchinnikova G."/>
            <person name="Teshima H."/>
            <person name="Detter J.C."/>
            <person name="Han C."/>
            <person name="Tapia R."/>
            <person name="Land M."/>
            <person name="Hauser L."/>
            <person name="Kyrpides N."/>
            <person name="Ivanova N."/>
            <person name="Pagani I."/>
            <person name="Imachi H."/>
            <person name="Tamaki H."/>
            <person name="Sekiguchi Y."/>
            <person name="Kamagata Y."/>
            <person name="Cadillo-Quiroz H."/>
            <person name="Zinder S."/>
            <person name="Liu W.-T."/>
            <person name="Woyke T."/>
        </authorList>
    </citation>
    <scope>NUCLEOTIDE SEQUENCE [LARGE SCALE GENOMIC DNA]</scope>
    <source>
        <strain evidence="8">DSM 22288 / NBRC 105244 / SMSP</strain>
    </source>
</reference>
<keyword evidence="7" id="KW-0645">Protease</keyword>
<dbReference type="InterPro" id="IPR002810">
    <property type="entry name" value="NfeD-like_C"/>
</dbReference>
<organism evidence="7 8">
    <name type="scientific">Methanoregula formicica (strain DSM 22288 / NBRC 105244 / SMSP)</name>
    <dbReference type="NCBI Taxonomy" id="593750"/>
    <lineage>
        <taxon>Archaea</taxon>
        <taxon>Methanobacteriati</taxon>
        <taxon>Methanobacteriota</taxon>
        <taxon>Stenosarchaea group</taxon>
        <taxon>Methanomicrobia</taxon>
        <taxon>Methanomicrobiales</taxon>
        <taxon>Methanoregulaceae</taxon>
        <taxon>Methanoregula</taxon>
    </lineage>
</organism>
<dbReference type="eggNOG" id="arCOG01912">
    <property type="taxonomic scope" value="Archaea"/>
</dbReference>
<evidence type="ECO:0000313" key="8">
    <source>
        <dbReference type="Proteomes" id="UP000010824"/>
    </source>
</evidence>
<keyword evidence="2 5" id="KW-0812">Transmembrane</keyword>
<dbReference type="Pfam" id="PF01957">
    <property type="entry name" value="NfeD"/>
    <property type="match status" value="1"/>
</dbReference>
<reference evidence="7 8" key="2">
    <citation type="journal article" date="2014" name="Genome Announc.">
        <title>Complete Genome Sequence of Methanoregula formicica SMSPT, a Mesophilic Hydrogenotrophic Methanogen Isolated from a Methanogenic Upflow Anaerobic Sludge Blanket Reactor.</title>
        <authorList>
            <person name="Yamamoto K."/>
            <person name="Tamaki H."/>
            <person name="Cadillo-Quiroz H."/>
            <person name="Imachi H."/>
            <person name="Kyrpides N."/>
            <person name="Woyke T."/>
            <person name="Goodwin L."/>
            <person name="Zinder S.H."/>
            <person name="Kamagata Y."/>
            <person name="Liu W.T."/>
        </authorList>
    </citation>
    <scope>NUCLEOTIDE SEQUENCE [LARGE SCALE GENOMIC DNA]</scope>
    <source>
        <strain evidence="8">DSM 22288 / NBRC 105244 / SMSP</strain>
    </source>
</reference>
<evidence type="ECO:0000313" key="7">
    <source>
        <dbReference type="EMBL" id="AGB02069.1"/>
    </source>
</evidence>
<gene>
    <name evidence="7" type="ordered locus">Metfor_1017</name>
</gene>
<feature type="transmembrane region" description="Helical" evidence="5">
    <location>
        <begin position="30"/>
        <end position="50"/>
    </location>
</feature>
<dbReference type="SUPFAM" id="SSF141322">
    <property type="entry name" value="NfeD domain-like"/>
    <property type="match status" value="1"/>
</dbReference>
<name>L0HG48_METFS</name>
<evidence type="ECO:0000256" key="4">
    <source>
        <dbReference type="ARBA" id="ARBA00023136"/>
    </source>
</evidence>
<feature type="transmembrane region" description="Helical" evidence="5">
    <location>
        <begin position="56"/>
        <end position="77"/>
    </location>
</feature>
<keyword evidence="4 5" id="KW-0472">Membrane</keyword>
<sequence precursor="true">MVLLEGIALGWLLIVIGAVLLLVEVHSPGFFATVPATVMIIFGILLLLGMDIFNNGWGIVIGVVVAIAAAAFTVWMYSRITTDESPTTISRDSIIGREGRVVKDVDPDSLSGKVMIGSTEWSAKSTGQIIPSGKSVKVIDSQGVHIIVEEVA</sequence>
<keyword evidence="3 5" id="KW-1133">Transmembrane helix</keyword>
<dbReference type="PANTHER" id="PTHR33507:SF3">
    <property type="entry name" value="INNER MEMBRANE PROTEIN YBBJ"/>
    <property type="match status" value="1"/>
</dbReference>
<dbReference type="AlphaFoldDB" id="L0HG48"/>
<dbReference type="GO" id="GO:0005886">
    <property type="term" value="C:plasma membrane"/>
    <property type="evidence" value="ECO:0007669"/>
    <property type="project" value="TreeGrafter"/>
</dbReference>
<comment type="subcellular location">
    <subcellularLocation>
        <location evidence="1">Membrane</location>
        <topology evidence="1">Multi-pass membrane protein</topology>
    </subcellularLocation>
</comment>
<feature type="domain" description="NfeD-like C-terminal" evidence="6">
    <location>
        <begin position="92"/>
        <end position="149"/>
    </location>
</feature>
<dbReference type="RefSeq" id="WP_015285033.1">
    <property type="nucleotide sequence ID" value="NC_019943.1"/>
</dbReference>
<dbReference type="InterPro" id="IPR012340">
    <property type="entry name" value="NA-bd_OB-fold"/>
</dbReference>
<evidence type="ECO:0000256" key="1">
    <source>
        <dbReference type="ARBA" id="ARBA00004141"/>
    </source>
</evidence>
<dbReference type="InParanoid" id="L0HG48"/>
<dbReference type="KEGG" id="mfo:Metfor_1017"/>
<dbReference type="EMBL" id="CP003167">
    <property type="protein sequence ID" value="AGB02069.1"/>
    <property type="molecule type" value="Genomic_DNA"/>
</dbReference>
<dbReference type="PANTHER" id="PTHR33507">
    <property type="entry name" value="INNER MEMBRANE PROTEIN YBBJ"/>
    <property type="match status" value="1"/>
</dbReference>
<evidence type="ECO:0000256" key="5">
    <source>
        <dbReference type="SAM" id="Phobius"/>
    </source>
</evidence>
<evidence type="ECO:0000259" key="6">
    <source>
        <dbReference type="Pfam" id="PF01957"/>
    </source>
</evidence>
<keyword evidence="7" id="KW-0378">Hydrolase</keyword>
<dbReference type="HOGENOM" id="CLU_116732_3_0_2"/>
<evidence type="ECO:0000256" key="2">
    <source>
        <dbReference type="ARBA" id="ARBA00022692"/>
    </source>
</evidence>
<dbReference type="GO" id="GO:0008233">
    <property type="term" value="F:peptidase activity"/>
    <property type="evidence" value="ECO:0007669"/>
    <property type="project" value="UniProtKB-KW"/>
</dbReference>
<accession>L0HG48</accession>
<dbReference type="InterPro" id="IPR052165">
    <property type="entry name" value="Membrane_assoc_protease"/>
</dbReference>
<dbReference type="STRING" id="593750.Metfor_1017"/>